<gene>
    <name evidence="1" type="ORF">CEXT_86001</name>
</gene>
<keyword evidence="2" id="KW-1185">Reference proteome</keyword>
<sequence>MAAKSAERIIKKGKARILPTTILVKILKNIICVRREELKLDRHDRVTKNRSHFEQTEFVSKVTPVLLSFCDNIIQRAFVRCSKRQLYEASYRQNSCYENLCSEI</sequence>
<comment type="caution">
    <text evidence="1">The sequence shown here is derived from an EMBL/GenBank/DDBJ whole genome shotgun (WGS) entry which is preliminary data.</text>
</comment>
<dbReference type="EMBL" id="BPLR01018652">
    <property type="protein sequence ID" value="GIZ01325.1"/>
    <property type="molecule type" value="Genomic_DNA"/>
</dbReference>
<evidence type="ECO:0000313" key="2">
    <source>
        <dbReference type="Proteomes" id="UP001054945"/>
    </source>
</evidence>
<organism evidence="1 2">
    <name type="scientific">Caerostris extrusa</name>
    <name type="common">Bark spider</name>
    <name type="synonym">Caerostris bankana</name>
    <dbReference type="NCBI Taxonomy" id="172846"/>
    <lineage>
        <taxon>Eukaryota</taxon>
        <taxon>Metazoa</taxon>
        <taxon>Ecdysozoa</taxon>
        <taxon>Arthropoda</taxon>
        <taxon>Chelicerata</taxon>
        <taxon>Arachnida</taxon>
        <taxon>Araneae</taxon>
        <taxon>Araneomorphae</taxon>
        <taxon>Entelegynae</taxon>
        <taxon>Araneoidea</taxon>
        <taxon>Araneidae</taxon>
        <taxon>Caerostris</taxon>
    </lineage>
</organism>
<accession>A0AAV4Y4D9</accession>
<dbReference type="Proteomes" id="UP001054945">
    <property type="component" value="Unassembled WGS sequence"/>
</dbReference>
<name>A0AAV4Y4D9_CAEEX</name>
<dbReference type="AlphaFoldDB" id="A0AAV4Y4D9"/>
<reference evidence="1 2" key="1">
    <citation type="submission" date="2021-06" db="EMBL/GenBank/DDBJ databases">
        <title>Caerostris extrusa draft genome.</title>
        <authorList>
            <person name="Kono N."/>
            <person name="Arakawa K."/>
        </authorList>
    </citation>
    <scope>NUCLEOTIDE SEQUENCE [LARGE SCALE GENOMIC DNA]</scope>
</reference>
<evidence type="ECO:0000313" key="1">
    <source>
        <dbReference type="EMBL" id="GIZ01325.1"/>
    </source>
</evidence>
<protein>
    <submittedName>
        <fullName evidence="1">Uncharacterized protein</fullName>
    </submittedName>
</protein>
<proteinExistence type="predicted"/>